<keyword evidence="2" id="KW-0288">FMN</keyword>
<dbReference type="PANTHER" id="PTHR43278">
    <property type="entry name" value="NAD(P)H-DEPENDENT FMN-CONTAINING OXIDOREDUCTASE YWQN-RELATED"/>
    <property type="match status" value="1"/>
</dbReference>
<accession>A0ABS6WAI8</accession>
<comment type="caution">
    <text evidence="4">The sequence shown here is derived from an EMBL/GenBank/DDBJ whole genome shotgun (WGS) entry which is preliminary data.</text>
</comment>
<dbReference type="Pfam" id="PF03358">
    <property type="entry name" value="FMN_red"/>
    <property type="match status" value="1"/>
</dbReference>
<evidence type="ECO:0000256" key="2">
    <source>
        <dbReference type="ARBA" id="ARBA00022643"/>
    </source>
</evidence>
<keyword evidence="1" id="KW-0285">Flavoprotein</keyword>
<keyword evidence="5" id="KW-1185">Reference proteome</keyword>
<protein>
    <submittedName>
        <fullName evidence="4">Flavodoxin family protein</fullName>
    </submittedName>
</protein>
<gene>
    <name evidence="4" type="ORF">KIH73_09210</name>
</gene>
<dbReference type="Proteomes" id="UP000812844">
    <property type="component" value="Unassembled WGS sequence"/>
</dbReference>
<dbReference type="PANTHER" id="PTHR43278:SF2">
    <property type="entry name" value="IRON-SULFUR FLAVOPROTEIN"/>
    <property type="match status" value="1"/>
</dbReference>
<sequence length="146" mass="16566">MRSRTSTPRTPIHPCTGCVRCGYEGPCVFKDGMDAIREAMLASDMVVFVTPLYYYTVSAQLKTVIDRFCPFNSSIQRKRMRSALLAEAWDSDDWTFESLETYYRTLMRYLNLTDMGTVLGAGCGTPAMARASRYPRLAYELGRGLR</sequence>
<proteinExistence type="predicted"/>
<feature type="domain" description="NADPH-dependent FMN reductase-like" evidence="3">
    <location>
        <begin position="19"/>
        <end position="69"/>
    </location>
</feature>
<evidence type="ECO:0000313" key="5">
    <source>
        <dbReference type="Proteomes" id="UP000812844"/>
    </source>
</evidence>
<name>A0ABS6WAI8_9BIFI</name>
<evidence type="ECO:0000313" key="4">
    <source>
        <dbReference type="EMBL" id="MBW3083526.1"/>
    </source>
</evidence>
<reference evidence="4 5" key="1">
    <citation type="submission" date="2021-05" db="EMBL/GenBank/DDBJ databases">
        <title>Phylogenetic classification of ten novel species belonging to the genus Bifidobacterium comprising B. colchicus sp. nov., B. abeli sp. nov., B. bicoloris sp. nov., B. guerezis sp. nov., B. rosaliae sp. nov., B. santillanensis sp. nov., B. argentati sp. nov., B. amazzoni sp. nov., B. pluviali sp. nov., and B. pinnaculum sp. nov.</title>
        <authorList>
            <person name="Lugli G.A."/>
            <person name="Ruiz Garcia L."/>
            <person name="Margolles A."/>
            <person name="Ventura M."/>
        </authorList>
    </citation>
    <scope>NUCLEOTIDE SEQUENCE [LARGE SCALE GENOMIC DNA]</scope>
    <source>
        <strain evidence="4 5">6T3</strain>
    </source>
</reference>
<evidence type="ECO:0000259" key="3">
    <source>
        <dbReference type="Pfam" id="PF03358"/>
    </source>
</evidence>
<dbReference type="InterPro" id="IPR005025">
    <property type="entry name" value="FMN_Rdtase-like_dom"/>
</dbReference>
<dbReference type="EMBL" id="JAHBBD010000025">
    <property type="protein sequence ID" value="MBW3083526.1"/>
    <property type="molecule type" value="Genomic_DNA"/>
</dbReference>
<evidence type="ECO:0000256" key="1">
    <source>
        <dbReference type="ARBA" id="ARBA00022630"/>
    </source>
</evidence>
<dbReference type="InterPro" id="IPR051796">
    <property type="entry name" value="ISF_SsuE-like"/>
</dbReference>
<dbReference type="RefSeq" id="WP_219082798.1">
    <property type="nucleotide sequence ID" value="NZ_JAHBBD010000025.1"/>
</dbReference>
<organism evidence="4 5">
    <name type="scientific">Bifidobacterium phasiani</name>
    <dbReference type="NCBI Taxonomy" id="2834431"/>
    <lineage>
        <taxon>Bacteria</taxon>
        <taxon>Bacillati</taxon>
        <taxon>Actinomycetota</taxon>
        <taxon>Actinomycetes</taxon>
        <taxon>Bifidobacteriales</taxon>
        <taxon>Bifidobacteriaceae</taxon>
        <taxon>Bifidobacterium</taxon>
    </lineage>
</organism>